<feature type="transmembrane region" description="Helical" evidence="4">
    <location>
        <begin position="147"/>
        <end position="166"/>
    </location>
</feature>
<dbReference type="Proteomes" id="UP000799302">
    <property type="component" value="Unassembled WGS sequence"/>
</dbReference>
<feature type="transmembrane region" description="Helical" evidence="4">
    <location>
        <begin position="369"/>
        <end position="387"/>
    </location>
</feature>
<keyword evidence="4" id="KW-1133">Transmembrane helix</keyword>
<evidence type="ECO:0000256" key="4">
    <source>
        <dbReference type="SAM" id="Phobius"/>
    </source>
</evidence>
<dbReference type="InterPro" id="IPR036259">
    <property type="entry name" value="MFS_trans_sf"/>
</dbReference>
<feature type="transmembrane region" description="Helical" evidence="4">
    <location>
        <begin position="343"/>
        <end position="363"/>
    </location>
</feature>
<proteinExistence type="inferred from homology"/>
<feature type="transmembrane region" description="Helical" evidence="4">
    <location>
        <begin position="172"/>
        <end position="197"/>
    </location>
</feature>
<comment type="subcellular location">
    <subcellularLocation>
        <location evidence="1">Membrane</location>
        <topology evidence="1">Multi-pass membrane protein</topology>
    </subcellularLocation>
</comment>
<feature type="transmembrane region" description="Helical" evidence="4">
    <location>
        <begin position="235"/>
        <end position="255"/>
    </location>
</feature>
<dbReference type="EMBL" id="MU004233">
    <property type="protein sequence ID" value="KAF2671060.1"/>
    <property type="molecule type" value="Genomic_DNA"/>
</dbReference>
<name>A0A6A6UGW8_9PEZI</name>
<dbReference type="PANTHER" id="PTHR11360:SF130">
    <property type="entry name" value="MAJOR FACILITATOR SUPERFAMILY (MFS) PROFILE DOMAIN-CONTAINING PROTEIN-RELATED"/>
    <property type="match status" value="1"/>
</dbReference>
<evidence type="ECO:0000256" key="2">
    <source>
        <dbReference type="ARBA" id="ARBA00006727"/>
    </source>
</evidence>
<feature type="transmembrane region" description="Helical" evidence="4">
    <location>
        <begin position="117"/>
        <end position="135"/>
    </location>
</feature>
<sequence length="475" mass="51473">MAPSSLDTSMDKIDEHEKELGTGRTSINSPTGSDTWAQDEEKAHGRHVKEDELADALKTVPVTVPGPALEPPPDGGWFAWTQVLYGHFVVMNCWGWVQSFGVFQTYYVTALHETASSISWIGSIQIFLLFSTGMFSGRMLDAGFFKVTFFTGLSLQMLGVFTLSVGTKYWHILLSAIAQGIGCGMTFTPTVAILSTYFTKRRSLVIGMAASGSGIGGLIYPSIVRSLLPKIGYGWTVRVCGFVMLCVGLTAGLGLKTRIPPRKSGPLLELGAFRELPYTLYCIAAFLFFFGIFFPFYYSSSFARDIVGMSYDSSAEVLMMMNGIGVISRILPNWLADKYTGPIGVLVPCLFGTAVCTYAWAAIKTKVGIWIWAVFYGFFAGGVQGVFPSAMSSLTSDPTKQGTRIGMGFTIASIGALVGSPLGGALIQARHGGYLYAQMWSASSIFAGGCFTLAARLVKMRIDTGRISFKALFRR</sequence>
<dbReference type="PANTHER" id="PTHR11360">
    <property type="entry name" value="MONOCARBOXYLATE TRANSPORTER"/>
    <property type="match status" value="1"/>
</dbReference>
<feature type="region of interest" description="Disordered" evidence="3">
    <location>
        <begin position="1"/>
        <end position="47"/>
    </location>
</feature>
<keyword evidence="4" id="KW-0812">Transmembrane</keyword>
<evidence type="ECO:0000256" key="3">
    <source>
        <dbReference type="SAM" id="MobiDB-lite"/>
    </source>
</evidence>
<keyword evidence="6" id="KW-1185">Reference proteome</keyword>
<accession>A0A6A6UGW8</accession>
<feature type="transmembrane region" description="Helical" evidence="4">
    <location>
        <begin position="204"/>
        <end position="223"/>
    </location>
</feature>
<feature type="transmembrane region" description="Helical" evidence="4">
    <location>
        <begin position="77"/>
        <end position="97"/>
    </location>
</feature>
<feature type="transmembrane region" description="Helical" evidence="4">
    <location>
        <begin position="439"/>
        <end position="458"/>
    </location>
</feature>
<dbReference type="SUPFAM" id="SSF103473">
    <property type="entry name" value="MFS general substrate transporter"/>
    <property type="match status" value="1"/>
</dbReference>
<keyword evidence="4" id="KW-0472">Membrane</keyword>
<dbReference type="Pfam" id="PF07690">
    <property type="entry name" value="MFS_1"/>
    <property type="match status" value="1"/>
</dbReference>
<dbReference type="GO" id="GO:0016020">
    <property type="term" value="C:membrane"/>
    <property type="evidence" value="ECO:0007669"/>
    <property type="project" value="UniProtKB-SubCell"/>
</dbReference>
<feature type="compositionally biased region" description="Polar residues" evidence="3">
    <location>
        <begin position="23"/>
        <end position="36"/>
    </location>
</feature>
<feature type="transmembrane region" description="Helical" evidence="4">
    <location>
        <begin position="408"/>
        <end position="427"/>
    </location>
</feature>
<dbReference type="AlphaFoldDB" id="A0A6A6UGW8"/>
<dbReference type="OrthoDB" id="6499973at2759"/>
<comment type="similarity">
    <text evidence="2">Belongs to the major facilitator superfamily. Monocarboxylate porter (TC 2.A.1.13) family.</text>
</comment>
<organism evidence="5 6">
    <name type="scientific">Microthyrium microscopicum</name>
    <dbReference type="NCBI Taxonomy" id="703497"/>
    <lineage>
        <taxon>Eukaryota</taxon>
        <taxon>Fungi</taxon>
        <taxon>Dikarya</taxon>
        <taxon>Ascomycota</taxon>
        <taxon>Pezizomycotina</taxon>
        <taxon>Dothideomycetes</taxon>
        <taxon>Dothideomycetes incertae sedis</taxon>
        <taxon>Microthyriales</taxon>
        <taxon>Microthyriaceae</taxon>
        <taxon>Microthyrium</taxon>
    </lineage>
</organism>
<feature type="transmembrane region" description="Helical" evidence="4">
    <location>
        <begin position="276"/>
        <end position="297"/>
    </location>
</feature>
<evidence type="ECO:0000313" key="5">
    <source>
        <dbReference type="EMBL" id="KAF2671060.1"/>
    </source>
</evidence>
<evidence type="ECO:0000256" key="1">
    <source>
        <dbReference type="ARBA" id="ARBA00004141"/>
    </source>
</evidence>
<dbReference type="InterPro" id="IPR050327">
    <property type="entry name" value="Proton-linked_MCT"/>
</dbReference>
<reference evidence="5" key="1">
    <citation type="journal article" date="2020" name="Stud. Mycol.">
        <title>101 Dothideomycetes genomes: a test case for predicting lifestyles and emergence of pathogens.</title>
        <authorList>
            <person name="Haridas S."/>
            <person name="Albert R."/>
            <person name="Binder M."/>
            <person name="Bloem J."/>
            <person name="Labutti K."/>
            <person name="Salamov A."/>
            <person name="Andreopoulos B."/>
            <person name="Baker S."/>
            <person name="Barry K."/>
            <person name="Bills G."/>
            <person name="Bluhm B."/>
            <person name="Cannon C."/>
            <person name="Castanera R."/>
            <person name="Culley D."/>
            <person name="Daum C."/>
            <person name="Ezra D."/>
            <person name="Gonzalez J."/>
            <person name="Henrissat B."/>
            <person name="Kuo A."/>
            <person name="Liang C."/>
            <person name="Lipzen A."/>
            <person name="Lutzoni F."/>
            <person name="Magnuson J."/>
            <person name="Mondo S."/>
            <person name="Nolan M."/>
            <person name="Ohm R."/>
            <person name="Pangilinan J."/>
            <person name="Park H.-J."/>
            <person name="Ramirez L."/>
            <person name="Alfaro M."/>
            <person name="Sun H."/>
            <person name="Tritt A."/>
            <person name="Yoshinaga Y."/>
            <person name="Zwiers L.-H."/>
            <person name="Turgeon B."/>
            <person name="Goodwin S."/>
            <person name="Spatafora J."/>
            <person name="Crous P."/>
            <person name="Grigoriev I."/>
        </authorList>
    </citation>
    <scope>NUCLEOTIDE SEQUENCE</scope>
    <source>
        <strain evidence="5">CBS 115976</strain>
    </source>
</reference>
<feature type="compositionally biased region" description="Basic and acidic residues" evidence="3">
    <location>
        <begin position="9"/>
        <end position="21"/>
    </location>
</feature>
<gene>
    <name evidence="5" type="ORF">BT63DRAFT_207023</name>
</gene>
<dbReference type="InterPro" id="IPR011701">
    <property type="entry name" value="MFS"/>
</dbReference>
<protein>
    <submittedName>
        <fullName evidence="5">MFS general substrate transporter</fullName>
    </submittedName>
</protein>
<dbReference type="GO" id="GO:0022857">
    <property type="term" value="F:transmembrane transporter activity"/>
    <property type="evidence" value="ECO:0007669"/>
    <property type="project" value="InterPro"/>
</dbReference>
<dbReference type="Gene3D" id="1.20.1250.20">
    <property type="entry name" value="MFS general substrate transporter like domains"/>
    <property type="match status" value="2"/>
</dbReference>
<evidence type="ECO:0000313" key="6">
    <source>
        <dbReference type="Proteomes" id="UP000799302"/>
    </source>
</evidence>